<dbReference type="RefSeq" id="WP_189567930.1">
    <property type="nucleotide sequence ID" value="NZ_BMXI01000003.1"/>
</dbReference>
<dbReference type="PANTHER" id="PTHR35889">
    <property type="entry name" value="CYCLOINULO-OLIGOSACCHARIDE FRUCTANOTRANSFERASE-RELATED"/>
    <property type="match status" value="1"/>
</dbReference>
<keyword evidence="6" id="KW-1185">Reference proteome</keyword>
<dbReference type="PANTHER" id="PTHR35889:SF3">
    <property type="entry name" value="F-BOX DOMAIN-CONTAINING PROTEIN"/>
    <property type="match status" value="1"/>
</dbReference>
<dbReference type="InterPro" id="IPR022655">
    <property type="entry name" value="DUF1553"/>
</dbReference>
<sequence length="964" mass="108736">MLRLPLILTSITLGLPAEGKIDFAQEINPLFVKHCTACHGGVKEAGGLSFIYREKALIAGESGEMAIVPGKPEESELMRRITLPADDDEIMPQAKHGPPLEAHEIDLFRQWISEGAEWSGHWSMTPVEVTEPPQVESDWAHTTIDKHILATLEARGLTPSEPASRPEWLRRVTLDLTGLLPTMQELGDYLADESPEADAKVVDRLLASPAYSERWASLWLDLARYADSEGLGIDNRRDIYPYRNWVIEAFDKDMPFDEFTIKQLAGDLLPERSLDDLVATGFNRLTTQNSEGGTDDEEFRVMAVMDRAATTYNTWQGLTMECVQCHSHPYDPIQHEEYFQTLALFNNTRDADRNANEVSIRVPNEEKEKEKVLQTFDALQKAEQDYLTLTKEMDNESTWYPPVDSHFTTRGSSLVAETRTTEEGTPDFFATGTPGGGARHTVEFSLGNGPQNPLTVLKLTVLPEDIETARHMAEAGFSLKNVQLSRLKEDGSAENIPFQHVSTSVAHNQGYVRGLMDPSKGNGWSVTTKMFHPHWAALILKEPLTDYQPDDRFRLELVHSGAKGNESSVPMVVRRFQFAFSDLPDWIKQGASPARIDAFRNVQNLQNSLAKVKGPRTLIMHDVEPGLEREMRLFIRGNWMTRGEVIKPGTPDNLPPIKSEEPDRLDFAKWLASSENPLTARVWVNRLWHQLFGLGLVETLEDFGAAGMPPSHPALLDYLAHQFTEEHQWSTKEMLREIALSATYRQTAEVSAEKREQDAHNIYLSYGPRQRMTAEMVRDTALQAAGLLSEKRLGGITFPPIPGGVWKPFQSGDKWNTAARGSDDRYRRMIYTYMKREIPFPGMATFDAPSREFCKQRRMVSNTPLQALMTMNDEAFFEAAQAFAKRVFQKEGQLPEQISQAYQLATTEIPDEETISKLMEAYETFLKNYQSEPQLAADINATPEEAARTLLCSVILNLDETLTR</sequence>
<gene>
    <name evidence="5" type="ORF">GCM10007100_10120</name>
</gene>
<protein>
    <recommendedName>
        <fullName evidence="4">Cytochrome c domain-containing protein</fullName>
    </recommendedName>
</protein>
<dbReference type="Pfam" id="PF07635">
    <property type="entry name" value="PSCyt1"/>
    <property type="match status" value="1"/>
</dbReference>
<dbReference type="InterPro" id="IPR011444">
    <property type="entry name" value="DUF1549"/>
</dbReference>
<dbReference type="GO" id="GO:0020037">
    <property type="term" value="F:heme binding"/>
    <property type="evidence" value="ECO:0007669"/>
    <property type="project" value="InterPro"/>
</dbReference>
<dbReference type="Pfam" id="PF07587">
    <property type="entry name" value="PSD1"/>
    <property type="match status" value="1"/>
</dbReference>
<evidence type="ECO:0000256" key="1">
    <source>
        <dbReference type="ARBA" id="ARBA00022723"/>
    </source>
</evidence>
<feature type="domain" description="Cytochrome c" evidence="4">
    <location>
        <begin position="14"/>
        <end position="116"/>
    </location>
</feature>
<evidence type="ECO:0000256" key="3">
    <source>
        <dbReference type="PROSITE-ProRule" id="PRU00433"/>
    </source>
</evidence>
<reference evidence="5" key="1">
    <citation type="journal article" date="2014" name="Int. J. Syst. Evol. Microbiol.">
        <title>Complete genome sequence of Corynebacterium casei LMG S-19264T (=DSM 44701T), isolated from a smear-ripened cheese.</title>
        <authorList>
            <consortium name="US DOE Joint Genome Institute (JGI-PGF)"/>
            <person name="Walter F."/>
            <person name="Albersmeier A."/>
            <person name="Kalinowski J."/>
            <person name="Ruckert C."/>
        </authorList>
    </citation>
    <scope>NUCLEOTIDE SEQUENCE</scope>
    <source>
        <strain evidence="5">KCTC 12988</strain>
    </source>
</reference>
<dbReference type="InterPro" id="IPR011429">
    <property type="entry name" value="Cyt_c_Planctomycete-type"/>
</dbReference>
<keyword evidence="2 3" id="KW-0408">Iron</keyword>
<dbReference type="InterPro" id="IPR009056">
    <property type="entry name" value="Cyt_c-like_dom"/>
</dbReference>
<comment type="caution">
    <text evidence="5">The sequence shown here is derived from an EMBL/GenBank/DDBJ whole genome shotgun (WGS) entry which is preliminary data.</text>
</comment>
<proteinExistence type="predicted"/>
<keyword evidence="1 3" id="KW-0479">Metal-binding</keyword>
<dbReference type="Pfam" id="PF07583">
    <property type="entry name" value="PSCyt2"/>
    <property type="match status" value="1"/>
</dbReference>
<dbReference type="AlphaFoldDB" id="A0A918TH21"/>
<dbReference type="Proteomes" id="UP000644507">
    <property type="component" value="Unassembled WGS sequence"/>
</dbReference>
<reference evidence="5" key="2">
    <citation type="submission" date="2020-09" db="EMBL/GenBank/DDBJ databases">
        <authorList>
            <person name="Sun Q."/>
            <person name="Kim S."/>
        </authorList>
    </citation>
    <scope>NUCLEOTIDE SEQUENCE</scope>
    <source>
        <strain evidence="5">KCTC 12988</strain>
    </source>
</reference>
<keyword evidence="3" id="KW-0349">Heme</keyword>
<accession>A0A918TH21</accession>
<dbReference type="GO" id="GO:0046872">
    <property type="term" value="F:metal ion binding"/>
    <property type="evidence" value="ECO:0007669"/>
    <property type="project" value="UniProtKB-KW"/>
</dbReference>
<dbReference type="GO" id="GO:0009055">
    <property type="term" value="F:electron transfer activity"/>
    <property type="evidence" value="ECO:0007669"/>
    <property type="project" value="InterPro"/>
</dbReference>
<evidence type="ECO:0000313" key="6">
    <source>
        <dbReference type="Proteomes" id="UP000644507"/>
    </source>
</evidence>
<organism evidence="5 6">
    <name type="scientific">Roseibacillus persicicus</name>
    <dbReference type="NCBI Taxonomy" id="454148"/>
    <lineage>
        <taxon>Bacteria</taxon>
        <taxon>Pseudomonadati</taxon>
        <taxon>Verrucomicrobiota</taxon>
        <taxon>Verrucomicrobiia</taxon>
        <taxon>Verrucomicrobiales</taxon>
        <taxon>Verrucomicrobiaceae</taxon>
        <taxon>Roseibacillus</taxon>
    </lineage>
</organism>
<evidence type="ECO:0000259" key="4">
    <source>
        <dbReference type="PROSITE" id="PS51007"/>
    </source>
</evidence>
<name>A0A918TH21_9BACT</name>
<dbReference type="EMBL" id="BMXI01000003">
    <property type="protein sequence ID" value="GHC46480.1"/>
    <property type="molecule type" value="Genomic_DNA"/>
</dbReference>
<dbReference type="PROSITE" id="PS51007">
    <property type="entry name" value="CYTC"/>
    <property type="match status" value="1"/>
</dbReference>
<evidence type="ECO:0000256" key="2">
    <source>
        <dbReference type="ARBA" id="ARBA00023004"/>
    </source>
</evidence>
<evidence type="ECO:0000313" key="5">
    <source>
        <dbReference type="EMBL" id="GHC46480.1"/>
    </source>
</evidence>